<evidence type="ECO:0000313" key="2">
    <source>
        <dbReference type="EMBL" id="PCD01153.1"/>
    </source>
</evidence>
<evidence type="ECO:0000256" key="1">
    <source>
        <dbReference type="SAM" id="Phobius"/>
    </source>
</evidence>
<sequence>MNKVLSVVVGFFGLMFLLIGLRWLVDPSGAAGQLGMPLLDDVGRSTQIGDFAAFFLTLGVLILFALVTSQRVWYYPAAMLLGIAALGRVLAWAVHDAALALDLIVPEVIIAAVLLLASRRLGKTG</sequence>
<dbReference type="AlphaFoldDB" id="A0AA91U5R4"/>
<keyword evidence="5" id="KW-1185">Reference proteome</keyword>
<evidence type="ECO:0008006" key="6">
    <source>
        <dbReference type="Google" id="ProtNLM"/>
    </source>
</evidence>
<feature type="transmembrane region" description="Helical" evidence="1">
    <location>
        <begin position="45"/>
        <end position="66"/>
    </location>
</feature>
<protein>
    <recommendedName>
        <fullName evidence="6">DUF4345 domain-containing protein</fullName>
    </recommendedName>
</protein>
<accession>A0AA91U5R4</accession>
<name>A0AA91U5R4_9GAMM</name>
<feature type="transmembrane region" description="Helical" evidence="1">
    <location>
        <begin position="73"/>
        <end position="91"/>
    </location>
</feature>
<evidence type="ECO:0000313" key="4">
    <source>
        <dbReference type="Proteomes" id="UP000243750"/>
    </source>
</evidence>
<evidence type="ECO:0000313" key="3">
    <source>
        <dbReference type="EMBL" id="QFY57059.1"/>
    </source>
</evidence>
<feature type="transmembrane region" description="Helical" evidence="1">
    <location>
        <begin position="7"/>
        <end position="25"/>
    </location>
</feature>
<reference evidence="2 4" key="1">
    <citation type="submission" date="2017-09" db="EMBL/GenBank/DDBJ databases">
        <title>Bacterial and phytoplankton interrelationship in Kongsfjorden, an Arctic fjord.</title>
        <authorList>
            <person name="Sinha R."/>
            <person name="Krishnan K."/>
        </authorList>
    </citation>
    <scope>NUCLEOTIDE SEQUENCE [LARGE SCALE GENOMIC DNA]</scope>
    <source>
        <strain evidence="2 4">58</strain>
    </source>
</reference>
<gene>
    <name evidence="2" type="ORF">CO192_01565</name>
    <name evidence="3" type="ORF">EAO82_12220</name>
</gene>
<organism evidence="2 4">
    <name type="scientific">Halopseudomonas pelagia</name>
    <dbReference type="NCBI Taxonomy" id="553151"/>
    <lineage>
        <taxon>Bacteria</taxon>
        <taxon>Pseudomonadati</taxon>
        <taxon>Pseudomonadota</taxon>
        <taxon>Gammaproteobacteria</taxon>
        <taxon>Pseudomonadales</taxon>
        <taxon>Pseudomonadaceae</taxon>
        <taxon>Halopseudomonas</taxon>
    </lineage>
</organism>
<keyword evidence="1" id="KW-0472">Membrane</keyword>
<keyword evidence="1" id="KW-0812">Transmembrane</keyword>
<evidence type="ECO:0000313" key="5">
    <source>
        <dbReference type="Proteomes" id="UP000344571"/>
    </source>
</evidence>
<feature type="transmembrane region" description="Helical" evidence="1">
    <location>
        <begin position="97"/>
        <end position="117"/>
    </location>
</feature>
<proteinExistence type="predicted"/>
<dbReference type="Proteomes" id="UP000243750">
    <property type="component" value="Unassembled WGS sequence"/>
</dbReference>
<dbReference type="EMBL" id="NWMT01000023">
    <property type="protein sequence ID" value="PCD01153.1"/>
    <property type="molecule type" value="Genomic_DNA"/>
</dbReference>
<reference evidence="3 5" key="2">
    <citation type="submission" date="2018-10" db="EMBL/GenBank/DDBJ databases">
        <title>Complete genome sequence of Pseudomonas pelagia strain Kongs-67.</title>
        <authorList>
            <person name="Sinha R.K."/>
            <person name="Krishnan K."/>
        </authorList>
    </citation>
    <scope>NUCLEOTIDE SEQUENCE [LARGE SCALE GENOMIC DNA]</scope>
    <source>
        <strain evidence="3 5">Kongs-67</strain>
    </source>
</reference>
<dbReference type="RefSeq" id="WP_096344881.1">
    <property type="nucleotide sequence ID" value="NZ_CP033116.1"/>
</dbReference>
<dbReference type="EMBL" id="CP033116">
    <property type="protein sequence ID" value="QFY57059.1"/>
    <property type="molecule type" value="Genomic_DNA"/>
</dbReference>
<dbReference type="Proteomes" id="UP000344571">
    <property type="component" value="Chromosome"/>
</dbReference>
<keyword evidence="1" id="KW-1133">Transmembrane helix</keyword>